<evidence type="ECO:0000313" key="3">
    <source>
        <dbReference type="Proteomes" id="UP001177140"/>
    </source>
</evidence>
<gene>
    <name evidence="2" type="ORF">MKW94_020117</name>
</gene>
<reference evidence="2" key="1">
    <citation type="submission" date="2022-03" db="EMBL/GenBank/DDBJ databases">
        <title>A functionally conserved STORR gene fusion in Papaver species that diverged 16.8 million years ago.</title>
        <authorList>
            <person name="Catania T."/>
        </authorList>
    </citation>
    <scope>NUCLEOTIDE SEQUENCE</scope>
    <source>
        <strain evidence="2">S-191538</strain>
    </source>
</reference>
<sequence length="255" mass="29090">MSWHSDPQLFMFHLGTNYNVEFRINRIVKKYNVPLVTQDFRGLEELNFSRHLSLGNNFNKESDYDALKAILVKNSYQVNKKKMMEVNCQGLNSELVAENSLLKQNSAKEVTNLQEQNHEKNAKQALEKQVLELTTKLEECRGAGSGSADVQPWMTSDTVPSHWVPFEDLDTLNLNLSKNTPVKTIMEEPGKPKLVKDVTTNIQVSRFYRGAFIVAVNVAELSPDNKKARFDPEFWGLYTNEGVTYAARKPLDSEM</sequence>
<evidence type="ECO:0000256" key="1">
    <source>
        <dbReference type="SAM" id="Coils"/>
    </source>
</evidence>
<organism evidence="2 3">
    <name type="scientific">Papaver nudicaule</name>
    <name type="common">Iceland poppy</name>
    <dbReference type="NCBI Taxonomy" id="74823"/>
    <lineage>
        <taxon>Eukaryota</taxon>
        <taxon>Viridiplantae</taxon>
        <taxon>Streptophyta</taxon>
        <taxon>Embryophyta</taxon>
        <taxon>Tracheophyta</taxon>
        <taxon>Spermatophyta</taxon>
        <taxon>Magnoliopsida</taxon>
        <taxon>Ranunculales</taxon>
        <taxon>Papaveraceae</taxon>
        <taxon>Papaveroideae</taxon>
        <taxon>Papaver</taxon>
    </lineage>
</organism>
<name>A0AA41W295_PAPNU</name>
<evidence type="ECO:0000313" key="2">
    <source>
        <dbReference type="EMBL" id="MCL7051737.1"/>
    </source>
</evidence>
<accession>A0AA41W295</accession>
<protein>
    <submittedName>
        <fullName evidence="2">Uncharacterized protein</fullName>
    </submittedName>
</protein>
<keyword evidence="3" id="KW-1185">Reference proteome</keyword>
<proteinExistence type="predicted"/>
<feature type="coiled-coil region" evidence="1">
    <location>
        <begin position="103"/>
        <end position="143"/>
    </location>
</feature>
<keyword evidence="1" id="KW-0175">Coiled coil</keyword>
<dbReference type="EMBL" id="JAJJMA010341885">
    <property type="protein sequence ID" value="MCL7051737.1"/>
    <property type="molecule type" value="Genomic_DNA"/>
</dbReference>
<dbReference type="Proteomes" id="UP001177140">
    <property type="component" value="Unassembled WGS sequence"/>
</dbReference>
<comment type="caution">
    <text evidence="2">The sequence shown here is derived from an EMBL/GenBank/DDBJ whole genome shotgun (WGS) entry which is preliminary data.</text>
</comment>
<dbReference type="AlphaFoldDB" id="A0AA41W295"/>